<keyword evidence="1" id="KW-1133">Transmembrane helix</keyword>
<gene>
    <name evidence="2" type="ORF">Tci_898315</name>
</gene>
<feature type="transmembrane region" description="Helical" evidence="1">
    <location>
        <begin position="17"/>
        <end position="37"/>
    </location>
</feature>
<feature type="non-terminal residue" evidence="2">
    <location>
        <position position="1"/>
    </location>
</feature>
<name>A0A699UZ31_TANCI</name>
<evidence type="ECO:0000313" key="2">
    <source>
        <dbReference type="EMBL" id="GFD26346.1"/>
    </source>
</evidence>
<keyword evidence="1" id="KW-0472">Membrane</keyword>
<dbReference type="AlphaFoldDB" id="A0A699UZ31"/>
<organism evidence="2">
    <name type="scientific">Tanacetum cinerariifolium</name>
    <name type="common">Dalmatian daisy</name>
    <name type="synonym">Chrysanthemum cinerariifolium</name>
    <dbReference type="NCBI Taxonomy" id="118510"/>
    <lineage>
        <taxon>Eukaryota</taxon>
        <taxon>Viridiplantae</taxon>
        <taxon>Streptophyta</taxon>
        <taxon>Embryophyta</taxon>
        <taxon>Tracheophyta</taxon>
        <taxon>Spermatophyta</taxon>
        <taxon>Magnoliopsida</taxon>
        <taxon>eudicotyledons</taxon>
        <taxon>Gunneridae</taxon>
        <taxon>Pentapetalae</taxon>
        <taxon>asterids</taxon>
        <taxon>campanulids</taxon>
        <taxon>Asterales</taxon>
        <taxon>Asteraceae</taxon>
        <taxon>Asteroideae</taxon>
        <taxon>Anthemideae</taxon>
        <taxon>Anthemidinae</taxon>
        <taxon>Tanacetum</taxon>
    </lineage>
</organism>
<reference evidence="2" key="1">
    <citation type="journal article" date="2019" name="Sci. Rep.">
        <title>Draft genome of Tanacetum cinerariifolium, the natural source of mosquito coil.</title>
        <authorList>
            <person name="Yamashiro T."/>
            <person name="Shiraishi A."/>
            <person name="Satake H."/>
            <person name="Nakayama K."/>
        </authorList>
    </citation>
    <scope>NUCLEOTIDE SEQUENCE</scope>
</reference>
<sequence>SASLFLLRLLLDADGTLSFFVLLLGYGLLVLVLSTPVEDKPFKSEFTSFFVMTCGCETVIGFILELALTVLGTCFSFLEVLEGLILNIPGAITLSLFTLLDSCGVEYEFEVTGFDKAFVLPIFGRFSTIGCFANLVFALKSCVLSF</sequence>
<proteinExistence type="predicted"/>
<evidence type="ECO:0000256" key="1">
    <source>
        <dbReference type="SAM" id="Phobius"/>
    </source>
</evidence>
<keyword evidence="1" id="KW-0812">Transmembrane</keyword>
<accession>A0A699UZ31</accession>
<feature type="transmembrane region" description="Helical" evidence="1">
    <location>
        <begin position="117"/>
        <end position="139"/>
    </location>
</feature>
<protein>
    <submittedName>
        <fullName evidence="2">Uncharacterized protein</fullName>
    </submittedName>
</protein>
<feature type="transmembrane region" description="Helical" evidence="1">
    <location>
        <begin position="84"/>
        <end position="105"/>
    </location>
</feature>
<comment type="caution">
    <text evidence="2">The sequence shown here is derived from an EMBL/GenBank/DDBJ whole genome shotgun (WGS) entry which is preliminary data.</text>
</comment>
<feature type="transmembrane region" description="Helical" evidence="1">
    <location>
        <begin position="49"/>
        <end position="78"/>
    </location>
</feature>
<dbReference type="EMBL" id="BKCJ011368001">
    <property type="protein sequence ID" value="GFD26346.1"/>
    <property type="molecule type" value="Genomic_DNA"/>
</dbReference>